<accession>A0A4Z0A6D0</accession>
<dbReference type="EMBL" id="SFCI01000094">
    <property type="protein sequence ID" value="TFY82596.1"/>
    <property type="molecule type" value="Genomic_DNA"/>
</dbReference>
<feature type="compositionally biased region" description="Acidic residues" evidence="1">
    <location>
        <begin position="207"/>
        <end position="230"/>
    </location>
</feature>
<protein>
    <submittedName>
        <fullName evidence="2">Uncharacterized protein</fullName>
    </submittedName>
</protein>
<dbReference type="Proteomes" id="UP000298061">
    <property type="component" value="Unassembled WGS sequence"/>
</dbReference>
<evidence type="ECO:0000256" key="1">
    <source>
        <dbReference type="SAM" id="MobiDB-lite"/>
    </source>
</evidence>
<dbReference type="AlphaFoldDB" id="A0A4Z0A6D0"/>
<keyword evidence="3" id="KW-1185">Reference proteome</keyword>
<evidence type="ECO:0000313" key="2">
    <source>
        <dbReference type="EMBL" id="TFY82596.1"/>
    </source>
</evidence>
<evidence type="ECO:0000313" key="3">
    <source>
        <dbReference type="Proteomes" id="UP000298061"/>
    </source>
</evidence>
<sequence>MQAASPSNARQRPTSPIRTRKNVPIPGFFRSPLKPKPRPIEQLSVRELHDLYDRNARVLSQPAPSTSTYVPRLQAEQARIEAQLLEKEGIDSIQRSLKQAKIVGEDDMNVDVPPTPPLGDTVETKRRIINKFTNPEANAAGPLKVGAFSFQEAVRLEQEAHALERERKQRIEEKRRRMGIPLEGEMLSKQEREARIWAFMNYKPTDSDLEDEEDDEEDDDFANWFEDDQDDGRKGQDIVEPDAEELTDIIRVDPSSPRVRYSTFYEPRDED</sequence>
<feature type="region of interest" description="Disordered" evidence="1">
    <location>
        <begin position="1"/>
        <end position="40"/>
    </location>
</feature>
<comment type="caution">
    <text evidence="2">The sequence shown here is derived from an EMBL/GenBank/DDBJ whole genome shotgun (WGS) entry which is preliminary data.</text>
</comment>
<organism evidence="2 3">
    <name type="scientific">Hericium alpestre</name>
    <dbReference type="NCBI Taxonomy" id="135208"/>
    <lineage>
        <taxon>Eukaryota</taxon>
        <taxon>Fungi</taxon>
        <taxon>Dikarya</taxon>
        <taxon>Basidiomycota</taxon>
        <taxon>Agaricomycotina</taxon>
        <taxon>Agaricomycetes</taxon>
        <taxon>Russulales</taxon>
        <taxon>Hericiaceae</taxon>
        <taxon>Hericium</taxon>
    </lineage>
</organism>
<feature type="compositionally biased region" description="Polar residues" evidence="1">
    <location>
        <begin position="1"/>
        <end position="17"/>
    </location>
</feature>
<dbReference type="STRING" id="135208.A0A4Z0A6D0"/>
<gene>
    <name evidence="2" type="ORF">EWM64_g1408</name>
</gene>
<feature type="region of interest" description="Disordered" evidence="1">
    <location>
        <begin position="204"/>
        <end position="252"/>
    </location>
</feature>
<proteinExistence type="predicted"/>
<reference evidence="2 3" key="1">
    <citation type="submission" date="2019-02" db="EMBL/GenBank/DDBJ databases">
        <title>Genome sequencing of the rare red list fungi Hericium alpestre (H. flagellum).</title>
        <authorList>
            <person name="Buettner E."/>
            <person name="Kellner H."/>
        </authorList>
    </citation>
    <scope>NUCLEOTIDE SEQUENCE [LARGE SCALE GENOMIC DNA]</scope>
    <source>
        <strain evidence="2 3">DSM 108284</strain>
    </source>
</reference>
<dbReference type="OrthoDB" id="68090at2759"/>
<name>A0A4Z0A6D0_9AGAM</name>